<gene>
    <name evidence="1" type="ORF">LA5096_05712</name>
</gene>
<reference evidence="2" key="1">
    <citation type="submission" date="2015-07" db="EMBL/GenBank/DDBJ databases">
        <authorList>
            <person name="Rodrigo-Torres Lidia"/>
            <person name="Arahal R.David."/>
        </authorList>
    </citation>
    <scope>NUCLEOTIDE SEQUENCE [LARGE SCALE GENOMIC DNA]</scope>
    <source>
        <strain evidence="2">CECT 5096</strain>
    </source>
</reference>
<protein>
    <submittedName>
        <fullName evidence="1">Uncharacterized protein</fullName>
    </submittedName>
</protein>
<dbReference type="RefSeq" id="WP_196879117.1">
    <property type="nucleotide sequence ID" value="NZ_CANKXR010000001.1"/>
</dbReference>
<proteinExistence type="predicted"/>
<dbReference type="STRING" id="311410.LA5095_05137"/>
<dbReference type="AlphaFoldDB" id="A0A0M7AVD9"/>
<evidence type="ECO:0000313" key="2">
    <source>
        <dbReference type="Proteomes" id="UP000049983"/>
    </source>
</evidence>
<organism evidence="1 2">
    <name type="scientific">Roseibium album</name>
    <dbReference type="NCBI Taxonomy" id="311410"/>
    <lineage>
        <taxon>Bacteria</taxon>
        <taxon>Pseudomonadati</taxon>
        <taxon>Pseudomonadota</taxon>
        <taxon>Alphaproteobacteria</taxon>
        <taxon>Hyphomicrobiales</taxon>
        <taxon>Stappiaceae</taxon>
        <taxon>Roseibium</taxon>
    </lineage>
</organism>
<evidence type="ECO:0000313" key="1">
    <source>
        <dbReference type="EMBL" id="CTQ78577.1"/>
    </source>
</evidence>
<dbReference type="EMBL" id="CXWC01000015">
    <property type="protein sequence ID" value="CTQ78577.1"/>
    <property type="molecule type" value="Genomic_DNA"/>
</dbReference>
<dbReference type="Proteomes" id="UP000049983">
    <property type="component" value="Unassembled WGS sequence"/>
</dbReference>
<accession>A0A0M7AVD9</accession>
<sequence length="62" mass="7126">MQDVKPKLTPEEESKDEFFRRVSEISEEMIEEHGKDFAMGTLVMAAQWIARGEVKGSDTSRH</sequence>
<dbReference type="GeneID" id="97672951"/>
<name>A0A0M7AVD9_9HYPH</name>
<keyword evidence="2" id="KW-1185">Reference proteome</keyword>